<dbReference type="STRING" id="455432.AWN90_36975"/>
<accession>A0A164LCZ8</accession>
<dbReference type="EMBL" id="LWGR01000009">
    <property type="protein sequence ID" value="KZM72272.1"/>
    <property type="molecule type" value="Genomic_DNA"/>
</dbReference>
<reference evidence="2 3" key="1">
    <citation type="submission" date="2016-04" db="EMBL/GenBank/DDBJ databases">
        <authorList>
            <person name="Evans L.H."/>
            <person name="Alamgir A."/>
            <person name="Owens N."/>
            <person name="Weber N.D."/>
            <person name="Virtaneva K."/>
            <person name="Barbian K."/>
            <person name="Babar A."/>
            <person name="Rosenke K."/>
        </authorList>
    </citation>
    <scope>NUCLEOTIDE SEQUENCE [LARGE SCALE GENOMIC DNA]</scope>
    <source>
        <strain evidence="2 3">IFM 0406</strain>
    </source>
</reference>
<protein>
    <submittedName>
        <fullName evidence="2">Uncharacterized protein</fullName>
    </submittedName>
</protein>
<evidence type="ECO:0000313" key="3">
    <source>
        <dbReference type="Proteomes" id="UP000076512"/>
    </source>
</evidence>
<sequence>MILTLTRTVYRILGIPVASVTRQECTTESDGGGETSEDDSDSTPMPQPELTQHGYAYSCSECGELLLEGLAEPLIGADYIELALHHDCQENAHVES</sequence>
<comment type="caution">
    <text evidence="2">The sequence shown here is derived from an EMBL/GenBank/DDBJ whole genome shotgun (WGS) entry which is preliminary data.</text>
</comment>
<feature type="region of interest" description="Disordered" evidence="1">
    <location>
        <begin position="22"/>
        <end position="51"/>
    </location>
</feature>
<dbReference type="Proteomes" id="UP000076512">
    <property type="component" value="Unassembled WGS sequence"/>
</dbReference>
<organism evidence="2 3">
    <name type="scientific">Nocardia terpenica</name>
    <dbReference type="NCBI Taxonomy" id="455432"/>
    <lineage>
        <taxon>Bacteria</taxon>
        <taxon>Bacillati</taxon>
        <taxon>Actinomycetota</taxon>
        <taxon>Actinomycetes</taxon>
        <taxon>Mycobacteriales</taxon>
        <taxon>Nocardiaceae</taxon>
        <taxon>Nocardia</taxon>
    </lineage>
</organism>
<evidence type="ECO:0000313" key="2">
    <source>
        <dbReference type="EMBL" id="KZM72272.1"/>
    </source>
</evidence>
<dbReference type="AlphaFoldDB" id="A0A164LCZ8"/>
<keyword evidence="3" id="KW-1185">Reference proteome</keyword>
<proteinExistence type="predicted"/>
<dbReference type="RefSeq" id="WP_067592756.1">
    <property type="nucleotide sequence ID" value="NZ_JABMCZ010000001.1"/>
</dbReference>
<name>A0A164LCZ8_9NOCA</name>
<evidence type="ECO:0000256" key="1">
    <source>
        <dbReference type="SAM" id="MobiDB-lite"/>
    </source>
</evidence>
<gene>
    <name evidence="2" type="ORF">AWN90_36975</name>
</gene>